<feature type="region of interest" description="Disordered" evidence="1">
    <location>
        <begin position="181"/>
        <end position="241"/>
    </location>
</feature>
<organism evidence="3 4">
    <name type="scientific">Blastopirellula retiformator</name>
    <dbReference type="NCBI Taxonomy" id="2527970"/>
    <lineage>
        <taxon>Bacteria</taxon>
        <taxon>Pseudomonadati</taxon>
        <taxon>Planctomycetota</taxon>
        <taxon>Planctomycetia</taxon>
        <taxon>Pirellulales</taxon>
        <taxon>Pirellulaceae</taxon>
        <taxon>Blastopirellula</taxon>
    </lineage>
</organism>
<dbReference type="RefSeq" id="WP_146436342.1">
    <property type="nucleotide sequence ID" value="NZ_SJPF01000006.1"/>
</dbReference>
<gene>
    <name evidence="3" type="ORF">Enr8_47300</name>
</gene>
<dbReference type="EMBL" id="SJPF01000006">
    <property type="protein sequence ID" value="TWT30073.1"/>
    <property type="molecule type" value="Genomic_DNA"/>
</dbReference>
<keyword evidence="4" id="KW-1185">Reference proteome</keyword>
<evidence type="ECO:0000256" key="1">
    <source>
        <dbReference type="SAM" id="MobiDB-lite"/>
    </source>
</evidence>
<dbReference type="AlphaFoldDB" id="A0A5C5UWR0"/>
<evidence type="ECO:0000256" key="2">
    <source>
        <dbReference type="SAM" id="SignalP"/>
    </source>
</evidence>
<feature type="compositionally biased region" description="Low complexity" evidence="1">
    <location>
        <begin position="219"/>
        <end position="235"/>
    </location>
</feature>
<accession>A0A5C5UWR0</accession>
<evidence type="ECO:0000313" key="4">
    <source>
        <dbReference type="Proteomes" id="UP000318878"/>
    </source>
</evidence>
<feature type="signal peptide" evidence="2">
    <location>
        <begin position="1"/>
        <end position="23"/>
    </location>
</feature>
<feature type="compositionally biased region" description="Polar residues" evidence="1">
    <location>
        <begin position="208"/>
        <end position="218"/>
    </location>
</feature>
<dbReference type="OrthoDB" id="264177at2"/>
<feature type="chain" id="PRO_5023144059" evidence="2">
    <location>
        <begin position="24"/>
        <end position="241"/>
    </location>
</feature>
<protein>
    <submittedName>
        <fullName evidence="3">Uncharacterized protein</fullName>
    </submittedName>
</protein>
<sequence precursor="true">MRLSAILAVITMAIILGSAQTGAAQHYHQAPCSDCGSSCGSPCAPTCGKANCSPFKLCLPIIPPKVILSYLRKKATCGSGCSDETYWGEWWSDPPKCDPCDCHGNYIGPNPHKICHPGILGVRYGNRCCECGQASCGCGSSCGGDCGPDCGCGNAHGAHISHGVPTYAGPQEGDIIYEGSQTTMSSQGGGHVYTQPSSRSVRTYAEPTYTTQSYPTSMSNSTSTRSATPTRSPRNLGRGSY</sequence>
<name>A0A5C5UWR0_9BACT</name>
<dbReference type="Proteomes" id="UP000318878">
    <property type="component" value="Unassembled WGS sequence"/>
</dbReference>
<evidence type="ECO:0000313" key="3">
    <source>
        <dbReference type="EMBL" id="TWT30073.1"/>
    </source>
</evidence>
<reference evidence="3 4" key="1">
    <citation type="submission" date="2019-02" db="EMBL/GenBank/DDBJ databases">
        <title>Deep-cultivation of Planctomycetes and their phenomic and genomic characterization uncovers novel biology.</title>
        <authorList>
            <person name="Wiegand S."/>
            <person name="Jogler M."/>
            <person name="Boedeker C."/>
            <person name="Pinto D."/>
            <person name="Vollmers J."/>
            <person name="Rivas-Marin E."/>
            <person name="Kohn T."/>
            <person name="Peeters S.H."/>
            <person name="Heuer A."/>
            <person name="Rast P."/>
            <person name="Oberbeckmann S."/>
            <person name="Bunk B."/>
            <person name="Jeske O."/>
            <person name="Meyerdierks A."/>
            <person name="Storesund J.E."/>
            <person name="Kallscheuer N."/>
            <person name="Luecker S."/>
            <person name="Lage O.M."/>
            <person name="Pohl T."/>
            <person name="Merkel B.J."/>
            <person name="Hornburger P."/>
            <person name="Mueller R.-W."/>
            <person name="Bruemmer F."/>
            <person name="Labrenz M."/>
            <person name="Spormann A.M."/>
            <person name="Op Den Camp H."/>
            <person name="Overmann J."/>
            <person name="Amann R."/>
            <person name="Jetten M.S.M."/>
            <person name="Mascher T."/>
            <person name="Medema M.H."/>
            <person name="Devos D.P."/>
            <person name="Kaster A.-K."/>
            <person name="Ovreas L."/>
            <person name="Rohde M."/>
            <person name="Galperin M.Y."/>
            <person name="Jogler C."/>
        </authorList>
    </citation>
    <scope>NUCLEOTIDE SEQUENCE [LARGE SCALE GENOMIC DNA]</scope>
    <source>
        <strain evidence="3 4">Enr8</strain>
    </source>
</reference>
<comment type="caution">
    <text evidence="3">The sequence shown here is derived from an EMBL/GenBank/DDBJ whole genome shotgun (WGS) entry which is preliminary data.</text>
</comment>
<keyword evidence="2" id="KW-0732">Signal</keyword>
<proteinExistence type="predicted"/>